<dbReference type="Proteomes" id="UP000054815">
    <property type="component" value="Unassembled WGS sequence"/>
</dbReference>
<organism evidence="1 2">
    <name type="scientific">Trichinella pseudospiralis</name>
    <name type="common">Parasitic roundworm</name>
    <dbReference type="NCBI Taxonomy" id="6337"/>
    <lineage>
        <taxon>Eukaryota</taxon>
        <taxon>Metazoa</taxon>
        <taxon>Ecdysozoa</taxon>
        <taxon>Nematoda</taxon>
        <taxon>Enoplea</taxon>
        <taxon>Dorylaimia</taxon>
        <taxon>Trichinellida</taxon>
        <taxon>Trichinellidae</taxon>
        <taxon>Trichinella</taxon>
    </lineage>
</organism>
<gene>
    <name evidence="1" type="ORF">T4E_1294</name>
</gene>
<evidence type="ECO:0000313" key="1">
    <source>
        <dbReference type="EMBL" id="KRX92862.1"/>
    </source>
</evidence>
<sequence length="70" mass="7798">MACIAAVQACRMEIEIQIQQQLAYLIQLQQCFRGNEEKRVGAATRRNGFKPAAVLWGVGDQKPCVDFQAS</sequence>
<dbReference type="EMBL" id="JYDU01000101">
    <property type="protein sequence ID" value="KRX92862.1"/>
    <property type="molecule type" value="Genomic_DNA"/>
</dbReference>
<proteinExistence type="predicted"/>
<dbReference type="AlphaFoldDB" id="A0A0V0XXR5"/>
<name>A0A0V0XXR5_TRIPS</name>
<comment type="caution">
    <text evidence="1">The sequence shown here is derived from an EMBL/GenBank/DDBJ whole genome shotgun (WGS) entry which is preliminary data.</text>
</comment>
<evidence type="ECO:0000313" key="2">
    <source>
        <dbReference type="Proteomes" id="UP000054815"/>
    </source>
</evidence>
<protein>
    <submittedName>
        <fullName evidence="1">Uncharacterized protein</fullName>
    </submittedName>
</protein>
<accession>A0A0V0XXR5</accession>
<reference evidence="1 2" key="1">
    <citation type="submission" date="2015-01" db="EMBL/GenBank/DDBJ databases">
        <title>Evolution of Trichinella species and genotypes.</title>
        <authorList>
            <person name="Korhonen P.K."/>
            <person name="Edoardo P."/>
            <person name="Giuseppe L.R."/>
            <person name="Gasser R.B."/>
        </authorList>
    </citation>
    <scope>NUCLEOTIDE SEQUENCE [LARGE SCALE GENOMIC DNA]</scope>
    <source>
        <strain evidence="1">ISS141</strain>
    </source>
</reference>